<dbReference type="Proteomes" id="UP000238563">
    <property type="component" value="Unassembled WGS sequence"/>
</dbReference>
<reference evidence="1 2" key="1">
    <citation type="submission" date="2018-02" db="EMBL/GenBank/DDBJ databases">
        <title>The draft genome of Phyllobacterium myrsinacearum DSM5892.</title>
        <authorList>
            <person name="Li L."/>
            <person name="Liu L."/>
            <person name="Zhang X."/>
            <person name="Wang T."/>
        </authorList>
    </citation>
    <scope>NUCLEOTIDE SEQUENCE [LARGE SCALE GENOMIC DNA]</scope>
    <source>
        <strain evidence="1 2">DSM 5892</strain>
    </source>
</reference>
<dbReference type="EMBL" id="PVBT01000001">
    <property type="protein sequence ID" value="PRD58298.1"/>
    <property type="molecule type" value="Genomic_DNA"/>
</dbReference>
<dbReference type="RefSeq" id="WP_105732538.1">
    <property type="nucleotide sequence ID" value="NZ_PVBT01000001.1"/>
</dbReference>
<evidence type="ECO:0000313" key="2">
    <source>
        <dbReference type="Proteomes" id="UP000238563"/>
    </source>
</evidence>
<sequence length="92" mass="10843">MILRFRHKGLEIFYRTGSTRGIQPAHAPKLLRVLYALENAVRPEELNLPAYRLHPLEGALKGHWSIWINGNWRVTFRFDGNDVELVDYLDYH</sequence>
<dbReference type="AlphaFoldDB" id="A0A2S9JY91"/>
<proteinExistence type="predicted"/>
<evidence type="ECO:0000313" key="1">
    <source>
        <dbReference type="EMBL" id="PRD58298.1"/>
    </source>
</evidence>
<dbReference type="InterPro" id="IPR007711">
    <property type="entry name" value="HigB-1"/>
</dbReference>
<dbReference type="OrthoDB" id="9801102at2"/>
<accession>A0A2S9JY91</accession>
<organism evidence="1 2">
    <name type="scientific">Phyllobacterium myrsinacearum</name>
    <dbReference type="NCBI Taxonomy" id="28101"/>
    <lineage>
        <taxon>Bacteria</taxon>
        <taxon>Pseudomonadati</taxon>
        <taxon>Pseudomonadota</taxon>
        <taxon>Alphaproteobacteria</taxon>
        <taxon>Hyphomicrobiales</taxon>
        <taxon>Phyllobacteriaceae</taxon>
        <taxon>Phyllobacterium</taxon>
    </lineage>
</organism>
<keyword evidence="2" id="KW-1185">Reference proteome</keyword>
<dbReference type="InterPro" id="IPR035093">
    <property type="entry name" value="RelE/ParE_toxin_dom_sf"/>
</dbReference>
<gene>
    <name evidence="1" type="ORF">C5750_03990</name>
</gene>
<comment type="caution">
    <text evidence="1">The sequence shown here is derived from an EMBL/GenBank/DDBJ whole genome shotgun (WGS) entry which is preliminary data.</text>
</comment>
<dbReference type="SUPFAM" id="SSF143011">
    <property type="entry name" value="RelE-like"/>
    <property type="match status" value="1"/>
</dbReference>
<protein>
    <submittedName>
        <fullName evidence="1">Killer protein</fullName>
    </submittedName>
</protein>
<dbReference type="Pfam" id="PF05015">
    <property type="entry name" value="HigB-like_toxin"/>
    <property type="match status" value="1"/>
</dbReference>
<dbReference type="PANTHER" id="PTHR40266:SF2">
    <property type="entry name" value="TOXIN HIGB-1"/>
    <property type="match status" value="1"/>
</dbReference>
<dbReference type="PANTHER" id="PTHR40266">
    <property type="entry name" value="TOXIN HIGB-1"/>
    <property type="match status" value="1"/>
</dbReference>
<dbReference type="Gene3D" id="3.30.2310.20">
    <property type="entry name" value="RelE-like"/>
    <property type="match status" value="1"/>
</dbReference>
<name>A0A2S9JY91_9HYPH</name>